<comment type="caution">
    <text evidence="12">The sequence shown here is derived from an EMBL/GenBank/DDBJ whole genome shotgun (WGS) entry which is preliminary data.</text>
</comment>
<keyword evidence="7 8" id="KW-0342">GTP-binding</keyword>
<dbReference type="NCBIfam" id="NF008956">
    <property type="entry name" value="PRK12299.1"/>
    <property type="match status" value="1"/>
</dbReference>
<dbReference type="NCBIfam" id="TIGR02729">
    <property type="entry name" value="Obg_CgtA"/>
    <property type="match status" value="1"/>
</dbReference>
<evidence type="ECO:0000256" key="3">
    <source>
        <dbReference type="ARBA" id="ARBA00022723"/>
    </source>
</evidence>
<keyword evidence="3 8" id="KW-0479">Metal-binding</keyword>
<comment type="subcellular location">
    <subcellularLocation>
        <location evidence="8">Cytoplasm</location>
    </subcellularLocation>
</comment>
<dbReference type="PROSITE" id="PS51883">
    <property type="entry name" value="OBG"/>
    <property type="match status" value="1"/>
</dbReference>
<comment type="function">
    <text evidence="8">An essential GTPase which binds GTP, GDP and possibly (p)ppGpp with moderate affinity, with high nucleotide exchange rates and a fairly low GTP hydrolysis rate. Plays a role in control of the cell cycle, stress response, ribosome biogenesis and in those bacteria that undergo differentiation, in morphogenesis control.</text>
</comment>
<keyword evidence="2 8" id="KW-0963">Cytoplasm</keyword>
<dbReference type="AlphaFoldDB" id="A0AAJ1AJ69"/>
<dbReference type="Gene3D" id="2.70.210.12">
    <property type="entry name" value="GTP1/OBG domain"/>
    <property type="match status" value="1"/>
</dbReference>
<organism evidence="12 13">
    <name type="scientific">Candidatus Methylomirabilis tolerans</name>
    <dbReference type="NCBI Taxonomy" id="3123416"/>
    <lineage>
        <taxon>Bacteria</taxon>
        <taxon>Candidatus Methylomirabilota</taxon>
        <taxon>Candidatus Methylomirabilia</taxon>
        <taxon>Candidatus Methylomirabilales</taxon>
        <taxon>Candidatus Methylomirabilaceae</taxon>
        <taxon>Candidatus Methylomirabilis</taxon>
    </lineage>
</organism>
<dbReference type="PROSITE" id="PS51710">
    <property type="entry name" value="G_OBG"/>
    <property type="match status" value="1"/>
</dbReference>
<evidence type="ECO:0000256" key="6">
    <source>
        <dbReference type="ARBA" id="ARBA00022842"/>
    </source>
</evidence>
<dbReference type="Pfam" id="PF01926">
    <property type="entry name" value="MMR_HSR1"/>
    <property type="match status" value="1"/>
</dbReference>
<dbReference type="HAMAP" id="MF_01454">
    <property type="entry name" value="GTPase_Obg"/>
    <property type="match status" value="1"/>
</dbReference>
<feature type="domain" description="Obg" evidence="11">
    <location>
        <begin position="1"/>
        <end position="159"/>
    </location>
</feature>
<evidence type="ECO:0000256" key="7">
    <source>
        <dbReference type="ARBA" id="ARBA00023134"/>
    </source>
</evidence>
<comment type="subunit">
    <text evidence="8">Monomer.</text>
</comment>
<dbReference type="SUPFAM" id="SSF82051">
    <property type="entry name" value="Obg GTP-binding protein N-terminal domain"/>
    <property type="match status" value="1"/>
</dbReference>
<dbReference type="PRINTS" id="PR00326">
    <property type="entry name" value="GTP1OBG"/>
</dbReference>
<dbReference type="InterPro" id="IPR045086">
    <property type="entry name" value="OBG_GTPase"/>
</dbReference>
<dbReference type="EC" id="3.6.5.-" evidence="8"/>
<dbReference type="NCBIfam" id="TIGR00231">
    <property type="entry name" value="small_GTP"/>
    <property type="match status" value="1"/>
</dbReference>
<dbReference type="GO" id="GO:0000287">
    <property type="term" value="F:magnesium ion binding"/>
    <property type="evidence" value="ECO:0007669"/>
    <property type="project" value="InterPro"/>
</dbReference>
<dbReference type="InterPro" id="IPR006169">
    <property type="entry name" value="GTP1_OBG_dom"/>
</dbReference>
<dbReference type="PROSITE" id="PS00905">
    <property type="entry name" value="GTP1_OBG"/>
    <property type="match status" value="1"/>
</dbReference>
<protein>
    <recommendedName>
        <fullName evidence="8">GTPase Obg</fullName>
        <ecNumber evidence="8">3.6.5.-</ecNumber>
    </recommendedName>
    <alternativeName>
        <fullName evidence="8">GTP-binding protein Obg</fullName>
    </alternativeName>
</protein>
<dbReference type="InterPro" id="IPR031167">
    <property type="entry name" value="G_OBG"/>
</dbReference>
<evidence type="ECO:0000313" key="12">
    <source>
        <dbReference type="EMBL" id="MBZ0159520.1"/>
    </source>
</evidence>
<keyword evidence="6 8" id="KW-0460">Magnesium</keyword>
<dbReference type="GO" id="GO:0005737">
    <property type="term" value="C:cytoplasm"/>
    <property type="evidence" value="ECO:0007669"/>
    <property type="project" value="UniProtKB-SubCell"/>
</dbReference>
<dbReference type="NCBIfam" id="NF008955">
    <property type="entry name" value="PRK12297.1"/>
    <property type="match status" value="1"/>
</dbReference>
<dbReference type="PANTHER" id="PTHR11702:SF31">
    <property type="entry name" value="MITOCHONDRIAL RIBOSOME-ASSOCIATED GTPASE 2"/>
    <property type="match status" value="1"/>
</dbReference>
<dbReference type="InterPro" id="IPR005225">
    <property type="entry name" value="Small_GTP-bd"/>
</dbReference>
<dbReference type="Proteomes" id="UP001197609">
    <property type="component" value="Unassembled WGS sequence"/>
</dbReference>
<evidence type="ECO:0000256" key="4">
    <source>
        <dbReference type="ARBA" id="ARBA00022741"/>
    </source>
</evidence>
<keyword evidence="5 8" id="KW-0378">Hydrolase</keyword>
<dbReference type="InterPro" id="IPR006073">
    <property type="entry name" value="GTP-bd"/>
</dbReference>
<gene>
    <name evidence="12" type="primary">obgE</name>
    <name evidence="8" type="synonym">obg</name>
    <name evidence="12" type="ORF">K8G79_05225</name>
</gene>
<keyword evidence="4 8" id="KW-0547">Nucleotide-binding</keyword>
<dbReference type="InterPro" id="IPR014100">
    <property type="entry name" value="GTP-bd_Obg/CgtA"/>
</dbReference>
<evidence type="ECO:0000256" key="9">
    <source>
        <dbReference type="SAM" id="MobiDB-lite"/>
    </source>
</evidence>
<evidence type="ECO:0000313" key="13">
    <source>
        <dbReference type="Proteomes" id="UP001197609"/>
    </source>
</evidence>
<dbReference type="InterPro" id="IPR027417">
    <property type="entry name" value="P-loop_NTPase"/>
</dbReference>
<dbReference type="InterPro" id="IPR006074">
    <property type="entry name" value="GTP1-OBG_CS"/>
</dbReference>
<dbReference type="PANTHER" id="PTHR11702">
    <property type="entry name" value="DEVELOPMENTALLY REGULATED GTP-BINDING PROTEIN-RELATED"/>
    <property type="match status" value="1"/>
</dbReference>
<dbReference type="GO" id="GO:0003924">
    <property type="term" value="F:GTPase activity"/>
    <property type="evidence" value="ECO:0007669"/>
    <property type="project" value="UniProtKB-UniRule"/>
</dbReference>
<dbReference type="InterPro" id="IPR036726">
    <property type="entry name" value="GTP1_OBG_dom_sf"/>
</dbReference>
<dbReference type="GO" id="GO:0042254">
    <property type="term" value="P:ribosome biogenesis"/>
    <property type="evidence" value="ECO:0007669"/>
    <property type="project" value="UniProtKB-UniRule"/>
</dbReference>
<dbReference type="SUPFAM" id="SSF52540">
    <property type="entry name" value="P-loop containing nucleoside triphosphate hydrolases"/>
    <property type="match status" value="1"/>
</dbReference>
<feature type="binding site" evidence="8">
    <location>
        <position position="193"/>
    </location>
    <ligand>
        <name>Mg(2+)</name>
        <dbReference type="ChEBI" id="CHEBI:18420"/>
    </ligand>
</feature>
<feature type="binding site" evidence="8">
    <location>
        <begin position="213"/>
        <end position="216"/>
    </location>
    <ligand>
        <name>GTP</name>
        <dbReference type="ChEBI" id="CHEBI:37565"/>
    </ligand>
</feature>
<feature type="binding site" evidence="8">
    <location>
        <begin position="166"/>
        <end position="173"/>
    </location>
    <ligand>
        <name>GTP</name>
        <dbReference type="ChEBI" id="CHEBI:37565"/>
    </ligand>
</feature>
<sequence>MIFIDEARIRVKAGDGGRGCISFRREAHVPRGGPDGGDGGDGGSVYLVARRSYRTLSDQKFHRFSRAKDGVHGRGKKMYGRRGADLIIPVPLGTIVADGDTRELLADLIEDEQRVLVARGGKGGRGNSHFATPIRQAPRIAEPGQSGQERWLYLTLKLLADVGLIGLPNAGKSALLCRISAAHSKVAEYPFTTLTPHLGTVEIDLLGAFVVADIPGLIEGASSGAGLGIRFLRHIERTRLLTHVIDISDTARDPHEALSVIEEELRAFNPELLMRPRIIVANKIDLPHDLHLSMLQTLCTERGLPLFPVSAVTGEGIEQLIRYLTNQVRTSSKREAPGTQHDATIPELKARHPTLESAKAPTIP</sequence>
<feature type="binding site" evidence="8">
    <location>
        <position position="173"/>
    </location>
    <ligand>
        <name>Mg(2+)</name>
        <dbReference type="ChEBI" id="CHEBI:18420"/>
    </ligand>
</feature>
<dbReference type="CDD" id="cd01898">
    <property type="entry name" value="Obg"/>
    <property type="match status" value="1"/>
</dbReference>
<feature type="binding site" evidence="8">
    <location>
        <begin position="310"/>
        <end position="312"/>
    </location>
    <ligand>
        <name>GTP</name>
        <dbReference type="ChEBI" id="CHEBI:37565"/>
    </ligand>
</feature>
<accession>A0AAJ1AJ69</accession>
<dbReference type="FunFam" id="2.70.210.12:FF:000001">
    <property type="entry name" value="GTPase Obg"/>
    <property type="match status" value="1"/>
</dbReference>
<evidence type="ECO:0000259" key="11">
    <source>
        <dbReference type="PROSITE" id="PS51883"/>
    </source>
</evidence>
<feature type="binding site" evidence="8">
    <location>
        <begin position="282"/>
        <end position="285"/>
    </location>
    <ligand>
        <name>GTP</name>
        <dbReference type="ChEBI" id="CHEBI:37565"/>
    </ligand>
</feature>
<feature type="domain" description="OBG-type G" evidence="10">
    <location>
        <begin position="160"/>
        <end position="329"/>
    </location>
</feature>
<evidence type="ECO:0000256" key="2">
    <source>
        <dbReference type="ARBA" id="ARBA00022490"/>
    </source>
</evidence>
<dbReference type="EMBL" id="JAIOIU010000061">
    <property type="protein sequence ID" value="MBZ0159520.1"/>
    <property type="molecule type" value="Genomic_DNA"/>
</dbReference>
<evidence type="ECO:0000256" key="1">
    <source>
        <dbReference type="ARBA" id="ARBA00007699"/>
    </source>
</evidence>
<dbReference type="PIRSF" id="PIRSF002401">
    <property type="entry name" value="GTP_bd_Obg/CgtA"/>
    <property type="match status" value="1"/>
</dbReference>
<feature type="region of interest" description="Disordered" evidence="9">
    <location>
        <begin position="329"/>
        <end position="364"/>
    </location>
</feature>
<comment type="cofactor">
    <cofactor evidence="8">
        <name>Mg(2+)</name>
        <dbReference type="ChEBI" id="CHEBI:18420"/>
    </cofactor>
</comment>
<feature type="binding site" evidence="8">
    <location>
        <begin position="191"/>
        <end position="195"/>
    </location>
    <ligand>
        <name>GTP</name>
        <dbReference type="ChEBI" id="CHEBI:37565"/>
    </ligand>
</feature>
<evidence type="ECO:0000256" key="8">
    <source>
        <dbReference type="HAMAP-Rule" id="MF_01454"/>
    </source>
</evidence>
<dbReference type="GO" id="GO:0005525">
    <property type="term" value="F:GTP binding"/>
    <property type="evidence" value="ECO:0007669"/>
    <property type="project" value="UniProtKB-UniRule"/>
</dbReference>
<proteinExistence type="inferred from homology"/>
<evidence type="ECO:0000256" key="5">
    <source>
        <dbReference type="ARBA" id="ARBA00022801"/>
    </source>
</evidence>
<name>A0AAJ1AJ69_9BACT</name>
<reference evidence="12 13" key="1">
    <citation type="journal article" date="2021" name="bioRxiv">
        <title>Unraveling nitrogen, sulfur and carbon metabolic pathways and microbial community transcriptional responses to substrate deprivation and toxicity stresses in a bioreactor mimicking anoxic brackish coastal sediment conditions.</title>
        <authorList>
            <person name="Martins P.D."/>
            <person name="Echeveste M.J."/>
            <person name="Arshad A."/>
            <person name="Kurth J."/>
            <person name="Ouboter H."/>
            <person name="Jetten M.S.M."/>
            <person name="Welte C.U."/>
        </authorList>
    </citation>
    <scope>NUCLEOTIDE SEQUENCE [LARGE SCALE GENOMIC DNA]</scope>
    <source>
        <strain evidence="12">MAG_38</strain>
    </source>
</reference>
<dbReference type="Gene3D" id="3.40.50.300">
    <property type="entry name" value="P-loop containing nucleotide triphosphate hydrolases"/>
    <property type="match status" value="1"/>
</dbReference>
<evidence type="ECO:0000259" key="10">
    <source>
        <dbReference type="PROSITE" id="PS51710"/>
    </source>
</evidence>
<comment type="similarity">
    <text evidence="1 8">Belongs to the TRAFAC class OBG-HflX-like GTPase superfamily. OBG GTPase family.</text>
</comment>
<dbReference type="Pfam" id="PF01018">
    <property type="entry name" value="GTP1_OBG"/>
    <property type="match status" value="1"/>
</dbReference>